<evidence type="ECO:0000313" key="3">
    <source>
        <dbReference type="Proteomes" id="UP000054549"/>
    </source>
</evidence>
<dbReference type="HOGENOM" id="CLU_1730952_0_0_1"/>
<dbReference type="AlphaFoldDB" id="A0A0C2S250"/>
<evidence type="ECO:0000256" key="1">
    <source>
        <dbReference type="SAM" id="MobiDB-lite"/>
    </source>
</evidence>
<feature type="compositionally biased region" description="Basic and acidic residues" evidence="1">
    <location>
        <begin position="85"/>
        <end position="99"/>
    </location>
</feature>
<evidence type="ECO:0000313" key="2">
    <source>
        <dbReference type="EMBL" id="KIL56730.1"/>
    </source>
</evidence>
<dbReference type="EMBL" id="KN818402">
    <property type="protein sequence ID" value="KIL56730.1"/>
    <property type="molecule type" value="Genomic_DNA"/>
</dbReference>
<gene>
    <name evidence="2" type="ORF">M378DRAFT_16801</name>
</gene>
<keyword evidence="3" id="KW-1185">Reference proteome</keyword>
<feature type="region of interest" description="Disordered" evidence="1">
    <location>
        <begin position="40"/>
        <end position="104"/>
    </location>
</feature>
<organism evidence="2 3">
    <name type="scientific">Amanita muscaria (strain Koide BX008)</name>
    <dbReference type="NCBI Taxonomy" id="946122"/>
    <lineage>
        <taxon>Eukaryota</taxon>
        <taxon>Fungi</taxon>
        <taxon>Dikarya</taxon>
        <taxon>Basidiomycota</taxon>
        <taxon>Agaricomycotina</taxon>
        <taxon>Agaricomycetes</taxon>
        <taxon>Agaricomycetidae</taxon>
        <taxon>Agaricales</taxon>
        <taxon>Pluteineae</taxon>
        <taxon>Amanitaceae</taxon>
        <taxon>Amanita</taxon>
    </lineage>
</organism>
<dbReference type="InParanoid" id="A0A0C2S250"/>
<name>A0A0C2S250_AMAMK</name>
<reference evidence="2 3" key="1">
    <citation type="submission" date="2014-04" db="EMBL/GenBank/DDBJ databases">
        <title>Evolutionary Origins and Diversification of the Mycorrhizal Mutualists.</title>
        <authorList>
            <consortium name="DOE Joint Genome Institute"/>
            <consortium name="Mycorrhizal Genomics Consortium"/>
            <person name="Kohler A."/>
            <person name="Kuo A."/>
            <person name="Nagy L.G."/>
            <person name="Floudas D."/>
            <person name="Copeland A."/>
            <person name="Barry K.W."/>
            <person name="Cichocki N."/>
            <person name="Veneault-Fourrey C."/>
            <person name="LaButti K."/>
            <person name="Lindquist E.A."/>
            <person name="Lipzen A."/>
            <person name="Lundell T."/>
            <person name="Morin E."/>
            <person name="Murat C."/>
            <person name="Riley R."/>
            <person name="Ohm R."/>
            <person name="Sun H."/>
            <person name="Tunlid A."/>
            <person name="Henrissat B."/>
            <person name="Grigoriev I.V."/>
            <person name="Hibbett D.S."/>
            <person name="Martin F."/>
        </authorList>
    </citation>
    <scope>NUCLEOTIDE SEQUENCE [LARGE SCALE GENOMIC DNA]</scope>
    <source>
        <strain evidence="2 3">Koide BX008</strain>
    </source>
</reference>
<dbReference type="Proteomes" id="UP000054549">
    <property type="component" value="Unassembled WGS sequence"/>
</dbReference>
<feature type="region of interest" description="Disordered" evidence="1">
    <location>
        <begin position="130"/>
        <end position="151"/>
    </location>
</feature>
<protein>
    <submittedName>
        <fullName evidence="2">Uncharacterized protein</fullName>
    </submittedName>
</protein>
<proteinExistence type="predicted"/>
<sequence>MITASSDEPAYTDFETPAEDDLLEEISAAIDLEVGEVPDEKVSSLGKRTLGHRPRRSLASESNVAKRHQVLKPAGVGLAPKKRDRTTFERGLDDKELRILRPPPAKRSAYQSIAQNSSLLSRSSCPACGYDLPTHASNCPRVSFFSSERRR</sequence>
<accession>A0A0C2S250</accession>